<dbReference type="STRING" id="144512.A0A0V0T817"/>
<keyword evidence="2" id="KW-1185">Reference proteome</keyword>
<evidence type="ECO:0000313" key="1">
    <source>
        <dbReference type="EMBL" id="KRX35137.1"/>
    </source>
</evidence>
<dbReference type="Proteomes" id="UP000055048">
    <property type="component" value="Unassembled WGS sequence"/>
</dbReference>
<gene>
    <name evidence="1" type="ORF">T05_13853</name>
</gene>
<organism evidence="1 2">
    <name type="scientific">Trichinella murrelli</name>
    <dbReference type="NCBI Taxonomy" id="144512"/>
    <lineage>
        <taxon>Eukaryota</taxon>
        <taxon>Metazoa</taxon>
        <taxon>Ecdysozoa</taxon>
        <taxon>Nematoda</taxon>
        <taxon>Enoplea</taxon>
        <taxon>Dorylaimia</taxon>
        <taxon>Trichinellida</taxon>
        <taxon>Trichinellidae</taxon>
        <taxon>Trichinella</taxon>
    </lineage>
</organism>
<dbReference type="AlphaFoldDB" id="A0A0V0T817"/>
<dbReference type="EMBL" id="JYDJ01000470">
    <property type="protein sequence ID" value="KRX35137.1"/>
    <property type="molecule type" value="Genomic_DNA"/>
</dbReference>
<name>A0A0V0T817_9BILA</name>
<dbReference type="OrthoDB" id="5918291at2759"/>
<reference evidence="1 2" key="1">
    <citation type="submission" date="2015-01" db="EMBL/GenBank/DDBJ databases">
        <title>Evolution of Trichinella species and genotypes.</title>
        <authorList>
            <person name="Korhonen P.K."/>
            <person name="Edoardo P."/>
            <person name="Giuseppe L.R."/>
            <person name="Gasser R.B."/>
        </authorList>
    </citation>
    <scope>NUCLEOTIDE SEQUENCE [LARGE SCALE GENOMIC DNA]</scope>
    <source>
        <strain evidence="1">ISS417</strain>
    </source>
</reference>
<comment type="caution">
    <text evidence="1">The sequence shown here is derived from an EMBL/GenBank/DDBJ whole genome shotgun (WGS) entry which is preliminary data.</text>
</comment>
<sequence length="116" mass="13215">MAYNCNVRKQKKVTVSIRTTIAHNGTSRGTQLNFEDPVLMGNSFLLPKNPGSSYKSYFFYNMYMIPKGNSRAAKRNHAGLITQRCVDRNHALLSFCLAFLRVELIWIRYGSGVCVF</sequence>
<evidence type="ECO:0000313" key="2">
    <source>
        <dbReference type="Proteomes" id="UP000055048"/>
    </source>
</evidence>
<protein>
    <submittedName>
        <fullName evidence="1">Uncharacterized protein</fullName>
    </submittedName>
</protein>
<proteinExistence type="predicted"/>
<accession>A0A0V0T817</accession>